<evidence type="ECO:0000313" key="13">
    <source>
        <dbReference type="EMBL" id="ESP03711.1"/>
    </source>
</evidence>
<evidence type="ECO:0000256" key="3">
    <source>
        <dbReference type="ARBA" id="ARBA00022737"/>
    </source>
</evidence>
<dbReference type="EMBL" id="KB199906">
    <property type="protein sequence ID" value="ESP03711.1"/>
    <property type="molecule type" value="Genomic_DNA"/>
</dbReference>
<dbReference type="Gene3D" id="3.30.160.60">
    <property type="entry name" value="Classic Zinc Finger"/>
    <property type="match status" value="4"/>
</dbReference>
<evidence type="ECO:0000259" key="12">
    <source>
        <dbReference type="PROSITE" id="PS50157"/>
    </source>
</evidence>
<feature type="compositionally biased region" description="Basic and acidic residues" evidence="11">
    <location>
        <begin position="109"/>
        <end position="122"/>
    </location>
</feature>
<evidence type="ECO:0000256" key="9">
    <source>
        <dbReference type="ARBA" id="ARBA00038474"/>
    </source>
</evidence>
<feature type="compositionally biased region" description="Polar residues" evidence="11">
    <location>
        <begin position="94"/>
        <end position="108"/>
    </location>
</feature>
<dbReference type="PANTHER" id="PTHR23233:SF84">
    <property type="entry name" value="FI23031P1"/>
    <property type="match status" value="1"/>
</dbReference>
<dbReference type="InterPro" id="IPR013087">
    <property type="entry name" value="Znf_C2H2_type"/>
</dbReference>
<dbReference type="CTD" id="20233854"/>
<dbReference type="SUPFAM" id="SSF57667">
    <property type="entry name" value="beta-beta-alpha zinc fingers"/>
    <property type="match status" value="2"/>
</dbReference>
<feature type="region of interest" description="Disordered" evidence="11">
    <location>
        <begin position="66"/>
        <end position="156"/>
    </location>
</feature>
<dbReference type="InterPro" id="IPR036236">
    <property type="entry name" value="Znf_C2H2_sf"/>
</dbReference>
<protein>
    <recommendedName>
        <fullName evidence="12">C2H2-type domain-containing protein</fullName>
    </recommendedName>
</protein>
<evidence type="ECO:0000256" key="5">
    <source>
        <dbReference type="ARBA" id="ARBA00022833"/>
    </source>
</evidence>
<dbReference type="GO" id="GO:0000981">
    <property type="term" value="F:DNA-binding transcription factor activity, RNA polymerase II-specific"/>
    <property type="evidence" value="ECO:0007669"/>
    <property type="project" value="TreeGrafter"/>
</dbReference>
<dbReference type="Pfam" id="PF12874">
    <property type="entry name" value="zf-met"/>
    <property type="match status" value="1"/>
</dbReference>
<dbReference type="GO" id="GO:0008270">
    <property type="term" value="F:zinc ion binding"/>
    <property type="evidence" value="ECO:0007669"/>
    <property type="project" value="UniProtKB-KW"/>
</dbReference>
<evidence type="ECO:0000256" key="4">
    <source>
        <dbReference type="ARBA" id="ARBA00022771"/>
    </source>
</evidence>
<dbReference type="InterPro" id="IPR051565">
    <property type="entry name" value="Sal_C2H2-zinc-finger"/>
</dbReference>
<feature type="compositionally biased region" description="Low complexity" evidence="11">
    <location>
        <begin position="71"/>
        <end position="81"/>
    </location>
</feature>
<dbReference type="Pfam" id="PF00096">
    <property type="entry name" value="zf-C2H2"/>
    <property type="match status" value="2"/>
</dbReference>
<dbReference type="AlphaFoldDB" id="V4B7W2"/>
<keyword evidence="6" id="KW-0805">Transcription regulation</keyword>
<evidence type="ECO:0000256" key="2">
    <source>
        <dbReference type="ARBA" id="ARBA00022723"/>
    </source>
</evidence>
<evidence type="ECO:0000256" key="11">
    <source>
        <dbReference type="SAM" id="MobiDB-lite"/>
    </source>
</evidence>
<feature type="domain" description="C2H2-type" evidence="12">
    <location>
        <begin position="183"/>
        <end position="202"/>
    </location>
</feature>
<dbReference type="RefSeq" id="XP_009045568.1">
    <property type="nucleotide sequence ID" value="XM_009047320.1"/>
</dbReference>
<dbReference type="FunFam" id="3.30.160.60:FF:000341">
    <property type="entry name" value="Spalt-like transcription factor 1"/>
    <property type="match status" value="1"/>
</dbReference>
<accession>V4B7W2</accession>
<evidence type="ECO:0000256" key="7">
    <source>
        <dbReference type="ARBA" id="ARBA00023163"/>
    </source>
</evidence>
<dbReference type="Pfam" id="PF13912">
    <property type="entry name" value="zf-C2H2_6"/>
    <property type="match status" value="1"/>
</dbReference>
<dbReference type="HOGENOM" id="CLU_1357656_0_0_1"/>
<reference evidence="13 14" key="1">
    <citation type="journal article" date="2013" name="Nature">
        <title>Insights into bilaterian evolution from three spiralian genomes.</title>
        <authorList>
            <person name="Simakov O."/>
            <person name="Marletaz F."/>
            <person name="Cho S.J."/>
            <person name="Edsinger-Gonzales E."/>
            <person name="Havlak P."/>
            <person name="Hellsten U."/>
            <person name="Kuo D.H."/>
            <person name="Larsson T."/>
            <person name="Lv J."/>
            <person name="Arendt D."/>
            <person name="Savage R."/>
            <person name="Osoegawa K."/>
            <person name="de Jong P."/>
            <person name="Grimwood J."/>
            <person name="Chapman J.A."/>
            <person name="Shapiro H."/>
            <person name="Aerts A."/>
            <person name="Otillar R.P."/>
            <person name="Terry A.Y."/>
            <person name="Boore J.L."/>
            <person name="Grigoriev I.V."/>
            <person name="Lindberg D.R."/>
            <person name="Seaver E.C."/>
            <person name="Weisblat D.A."/>
            <person name="Putnam N.H."/>
            <person name="Rokhsar D.S."/>
        </authorList>
    </citation>
    <scope>NUCLEOTIDE SEQUENCE [LARGE SCALE GENOMIC DNA]</scope>
</reference>
<evidence type="ECO:0000313" key="14">
    <source>
        <dbReference type="Proteomes" id="UP000030746"/>
    </source>
</evidence>
<dbReference type="PROSITE" id="PS50157">
    <property type="entry name" value="ZINC_FINGER_C2H2_2"/>
    <property type="match status" value="4"/>
</dbReference>
<keyword evidence="3" id="KW-0677">Repeat</keyword>
<dbReference type="PROSITE" id="PS00028">
    <property type="entry name" value="ZINC_FINGER_C2H2_1"/>
    <property type="match status" value="3"/>
</dbReference>
<dbReference type="Proteomes" id="UP000030746">
    <property type="component" value="Unassembled WGS sequence"/>
</dbReference>
<keyword evidence="5" id="KW-0862">Zinc</keyword>
<comment type="similarity">
    <text evidence="9">Belongs to the sal C2H2-type zinc-finger protein family.</text>
</comment>
<dbReference type="FunFam" id="3.30.160.60:FF:000708">
    <property type="entry name" value="Sal-like protein 1"/>
    <property type="match status" value="1"/>
</dbReference>
<keyword evidence="14" id="KW-1185">Reference proteome</keyword>
<name>V4B7W2_LOTGI</name>
<dbReference type="GO" id="GO:0005634">
    <property type="term" value="C:nucleus"/>
    <property type="evidence" value="ECO:0007669"/>
    <property type="project" value="UniProtKB-SubCell"/>
</dbReference>
<keyword evidence="8" id="KW-0539">Nucleus</keyword>
<dbReference type="GeneID" id="20233854"/>
<dbReference type="PANTHER" id="PTHR23233">
    <property type="entry name" value="SAL-LIKE PROTEIN"/>
    <property type="match status" value="1"/>
</dbReference>
<proteinExistence type="inferred from homology"/>
<sequence length="202" mass="22625">MDTRPTDADGVPHTTCNICFKTFACRSALDIHYRSHTKERPFSCDVCERTFTTKGNMRQHMLTHKIRDLPSGSFNENSSSSDRTQDARDAEPYTENTPQETNTVSQSTQDREPTKSSPEMDSKPSNTNNNNPQLANNNSNNSDESPFTRRNGSKHICPTCQKSFSSGSALMIHTRTHTGDKPFKCNVCGKAFTTRGNLKVHM</sequence>
<gene>
    <name evidence="13" type="ORF">LOTGIDRAFT_136885</name>
</gene>
<dbReference type="STRING" id="225164.V4B7W2"/>
<comment type="subcellular location">
    <subcellularLocation>
        <location evidence="1">Nucleus</location>
    </subcellularLocation>
</comment>
<feature type="domain" description="C2H2-type" evidence="12">
    <location>
        <begin position="42"/>
        <end position="64"/>
    </location>
</feature>
<keyword evidence="7" id="KW-0804">Transcription</keyword>
<evidence type="ECO:0000256" key="10">
    <source>
        <dbReference type="PROSITE-ProRule" id="PRU00042"/>
    </source>
</evidence>
<evidence type="ECO:0000256" key="6">
    <source>
        <dbReference type="ARBA" id="ARBA00023015"/>
    </source>
</evidence>
<evidence type="ECO:0000256" key="1">
    <source>
        <dbReference type="ARBA" id="ARBA00004123"/>
    </source>
</evidence>
<feature type="non-terminal residue" evidence="13">
    <location>
        <position position="202"/>
    </location>
</feature>
<dbReference type="SMART" id="SM00355">
    <property type="entry name" value="ZnF_C2H2"/>
    <property type="match status" value="4"/>
</dbReference>
<feature type="compositionally biased region" description="Low complexity" evidence="11">
    <location>
        <begin position="123"/>
        <end position="145"/>
    </location>
</feature>
<dbReference type="GO" id="GO:0000978">
    <property type="term" value="F:RNA polymerase II cis-regulatory region sequence-specific DNA binding"/>
    <property type="evidence" value="ECO:0007669"/>
    <property type="project" value="TreeGrafter"/>
</dbReference>
<keyword evidence="4 10" id="KW-0863">Zinc-finger</keyword>
<feature type="domain" description="C2H2-type" evidence="12">
    <location>
        <begin position="14"/>
        <end position="41"/>
    </location>
</feature>
<dbReference type="FunFam" id="3.30.160.60:FF:000130">
    <property type="entry name" value="Spalt-like transcription factor 4"/>
    <property type="match status" value="1"/>
</dbReference>
<evidence type="ECO:0000256" key="8">
    <source>
        <dbReference type="ARBA" id="ARBA00023242"/>
    </source>
</evidence>
<dbReference type="FunFam" id="3.30.160.60:FF:000340">
    <property type="entry name" value="zinc finger protein 473 isoform X1"/>
    <property type="match status" value="1"/>
</dbReference>
<organism evidence="13 14">
    <name type="scientific">Lottia gigantea</name>
    <name type="common">Giant owl limpet</name>
    <dbReference type="NCBI Taxonomy" id="225164"/>
    <lineage>
        <taxon>Eukaryota</taxon>
        <taxon>Metazoa</taxon>
        <taxon>Spiralia</taxon>
        <taxon>Lophotrochozoa</taxon>
        <taxon>Mollusca</taxon>
        <taxon>Gastropoda</taxon>
        <taxon>Patellogastropoda</taxon>
        <taxon>Lottioidea</taxon>
        <taxon>Lottiidae</taxon>
        <taxon>Lottia</taxon>
    </lineage>
</organism>
<dbReference type="OrthoDB" id="9998363at2759"/>
<keyword evidence="2" id="KW-0479">Metal-binding</keyword>
<dbReference type="KEGG" id="lgi:LOTGIDRAFT_136885"/>
<feature type="domain" description="C2H2-type" evidence="12">
    <location>
        <begin position="155"/>
        <end position="182"/>
    </location>
</feature>